<keyword evidence="3" id="KW-1185">Reference proteome</keyword>
<evidence type="ECO:0000313" key="2">
    <source>
        <dbReference type="EMBL" id="MCQ4083435.1"/>
    </source>
</evidence>
<dbReference type="RefSeq" id="WP_255922388.1">
    <property type="nucleotide sequence ID" value="NZ_JANFNG010000021.1"/>
</dbReference>
<gene>
    <name evidence="2" type="ORF">NGB36_23215</name>
</gene>
<reference evidence="2" key="1">
    <citation type="submission" date="2022-06" db="EMBL/GenBank/DDBJ databases">
        <title>Draft genome sequence of Streptomyces sp. RB6PN25 isolated from peat swamp forest in Thailand.</title>
        <authorList>
            <person name="Duangmal K."/>
            <person name="Klaysubun C."/>
        </authorList>
    </citation>
    <scope>NUCLEOTIDE SEQUENCE</scope>
    <source>
        <strain evidence="2">RB6PN25</strain>
    </source>
</reference>
<accession>A0ABT1Q3S8</accession>
<protein>
    <submittedName>
        <fullName evidence="2">Uncharacterized protein</fullName>
    </submittedName>
</protein>
<evidence type="ECO:0000256" key="1">
    <source>
        <dbReference type="SAM" id="MobiDB-lite"/>
    </source>
</evidence>
<proteinExistence type="predicted"/>
<name>A0ABT1Q3S8_9ACTN</name>
<evidence type="ECO:0000313" key="3">
    <source>
        <dbReference type="Proteomes" id="UP001057702"/>
    </source>
</evidence>
<organism evidence="2 3">
    <name type="scientific">Streptomyces humicola</name>
    <dbReference type="NCBI Taxonomy" id="2953240"/>
    <lineage>
        <taxon>Bacteria</taxon>
        <taxon>Bacillati</taxon>
        <taxon>Actinomycetota</taxon>
        <taxon>Actinomycetes</taxon>
        <taxon>Kitasatosporales</taxon>
        <taxon>Streptomycetaceae</taxon>
        <taxon>Streptomyces</taxon>
    </lineage>
</organism>
<sequence>MAADSHDMPPVRLLPDTDLARLALGAPLFERAVRLARWAVPNVRINAAAELVADDLTCATAELGLTDEPEGTADTADAWALAVDTGLVEVELPEDAAKAADLDEPAGTAAPGKGLELLDSGDPGDVIGLWRSGLEAVLDEAATSGLADFIDEAVAEGPEDGGRGFAPEGLEWDPEEEAAFLDGALVNLYLLSALEELDGRRDGDVSSAGVPLPVLAASMVVPDEMEVPTDAVLEEVSEAMMRLDDHFRMLAPTGLVEYRPVDDALITEDDAPPAATDPAALPRGLGGPADFEDMGELGDVSELGEEEVARYGMVLLTPLGVAGVRERLREAGVRVPVVGDLAGQDADALLAALVVYPEAAAAEESALWLAGRQSVEAARELLAAARGADPEAPARRLACQQTLGRLGMEAEPALREVLDDRELGGLARVWLTERGAADVPAPDAAMVFWLTIDTLAAQLDVDDDAELLRELVSDLVARHDRFFDEAWRVDHPATADVLEAMGRLHPDRKTAKEARKAAFKARSGAGA</sequence>
<comment type="caution">
    <text evidence="2">The sequence shown here is derived from an EMBL/GenBank/DDBJ whole genome shotgun (WGS) entry which is preliminary data.</text>
</comment>
<dbReference type="Proteomes" id="UP001057702">
    <property type="component" value="Unassembled WGS sequence"/>
</dbReference>
<feature type="region of interest" description="Disordered" evidence="1">
    <location>
        <begin position="268"/>
        <end position="293"/>
    </location>
</feature>
<dbReference type="EMBL" id="JANFNG010000021">
    <property type="protein sequence ID" value="MCQ4083435.1"/>
    <property type="molecule type" value="Genomic_DNA"/>
</dbReference>